<sequence length="68" mass="7441">MSKHVIQVEGMSCAHCKAAVEGAVKENPDVVHVEAFPADNKVEVDVKKDDALADIKQRIYDQGYDVVS</sequence>
<accession>A0A7Z7VXB2</accession>
<evidence type="ECO:0000313" key="5">
    <source>
        <dbReference type="Proteomes" id="UP000264146"/>
    </source>
</evidence>
<reference evidence="4" key="2">
    <citation type="submission" date="2018-06" db="EMBL/GenBank/DDBJ databases">
        <authorList>
            <consortium name="Pathogen Informatics"/>
            <person name="Doyle S."/>
        </authorList>
    </citation>
    <scope>NUCLEOTIDE SEQUENCE [LARGE SCALE GENOMIC DNA]</scope>
    <source>
        <strain evidence="4">NCTC12218</strain>
    </source>
</reference>
<keyword evidence="6" id="KW-1185">Reference proteome</keyword>
<dbReference type="EMBL" id="UHEF01000001">
    <property type="protein sequence ID" value="SUM87864.1"/>
    <property type="molecule type" value="Genomic_DNA"/>
</dbReference>
<dbReference type="Proteomes" id="UP000572988">
    <property type="component" value="Unassembled WGS sequence"/>
</dbReference>
<dbReference type="RefSeq" id="WP_016426476.1">
    <property type="nucleotide sequence ID" value="NZ_CABKRV010000002.1"/>
</dbReference>
<feature type="domain" description="HMA" evidence="1">
    <location>
        <begin position="2"/>
        <end position="67"/>
    </location>
</feature>
<dbReference type="Pfam" id="PF00403">
    <property type="entry name" value="HMA"/>
    <property type="match status" value="1"/>
</dbReference>
<gene>
    <name evidence="4" type="primary">copZ_1</name>
    <name evidence="3" type="ORF">C1O36_10145</name>
    <name evidence="4" type="ORF">NCTC12218_00805</name>
</gene>
<dbReference type="CDD" id="cd00371">
    <property type="entry name" value="HMA"/>
    <property type="match status" value="1"/>
</dbReference>
<evidence type="ECO:0000259" key="1">
    <source>
        <dbReference type="PROSITE" id="PS50846"/>
    </source>
</evidence>
<name>A0A7Z7VXB2_STASC</name>
<reference evidence="3 6" key="1">
    <citation type="submission" date="2018-01" db="EMBL/GenBank/DDBJ databases">
        <title>Complete genome sequence of Staphylococcus Scheliferi isolated from human.</title>
        <authorList>
            <person name="Abouelkhair M.A."/>
            <person name="Bemis D.A."/>
            <person name="Kania S.A."/>
        </authorList>
    </citation>
    <scope>NUCLEOTIDE SEQUENCE [LARGE SCALE GENOMIC DNA]</scope>
    <source>
        <strain evidence="3 6">ATCC 43808</strain>
    </source>
</reference>
<dbReference type="Gene3D" id="3.30.70.100">
    <property type="match status" value="1"/>
</dbReference>
<dbReference type="PROSITE" id="PS50846">
    <property type="entry name" value="HMA_2"/>
    <property type="match status" value="1"/>
</dbReference>
<dbReference type="EMBL" id="LR962863">
    <property type="protein sequence ID" value="CAD7359204.1"/>
    <property type="molecule type" value="Genomic_DNA"/>
</dbReference>
<dbReference type="GO" id="GO:0046872">
    <property type="term" value="F:metal ion binding"/>
    <property type="evidence" value="ECO:0007669"/>
    <property type="project" value="InterPro"/>
</dbReference>
<reference evidence="2 5" key="3">
    <citation type="submission" date="2020-11" db="EMBL/GenBank/DDBJ databases">
        <authorList>
            <consortium name="Pathogen Informatics"/>
        </authorList>
    </citation>
    <scope>NUCLEOTIDE SEQUENCE [LARGE SCALE GENOMIC DNA]</scope>
    <source>
        <strain evidence="2 5">NCTC12218</strain>
    </source>
</reference>
<evidence type="ECO:0000313" key="4">
    <source>
        <dbReference type="EMBL" id="SUM87864.1"/>
    </source>
</evidence>
<organism evidence="4">
    <name type="scientific">Staphylococcus schleiferi</name>
    <dbReference type="NCBI Taxonomy" id="1295"/>
    <lineage>
        <taxon>Bacteria</taxon>
        <taxon>Bacillati</taxon>
        <taxon>Bacillota</taxon>
        <taxon>Bacilli</taxon>
        <taxon>Bacillales</taxon>
        <taxon>Staphylococcaceae</taxon>
        <taxon>Staphylococcus</taxon>
    </lineage>
</organism>
<dbReference type="GeneID" id="93789525"/>
<dbReference type="InterPro" id="IPR006121">
    <property type="entry name" value="HMA_dom"/>
</dbReference>
<evidence type="ECO:0000313" key="2">
    <source>
        <dbReference type="EMBL" id="CAD7359204.1"/>
    </source>
</evidence>
<dbReference type="EMBL" id="POVK01000038">
    <property type="protein sequence ID" value="NHA34828.1"/>
    <property type="molecule type" value="Genomic_DNA"/>
</dbReference>
<dbReference type="SUPFAM" id="SSF55008">
    <property type="entry name" value="HMA, heavy metal-associated domain"/>
    <property type="match status" value="1"/>
</dbReference>
<protein>
    <submittedName>
        <fullName evidence="3">Copper chaperone</fullName>
    </submittedName>
    <submittedName>
        <fullName evidence="4">Heavy-metal-associated protein</fullName>
    </submittedName>
</protein>
<evidence type="ECO:0000313" key="6">
    <source>
        <dbReference type="Proteomes" id="UP000572988"/>
    </source>
</evidence>
<proteinExistence type="predicted"/>
<evidence type="ECO:0000313" key="3">
    <source>
        <dbReference type="EMBL" id="NHA34828.1"/>
    </source>
</evidence>
<dbReference type="InterPro" id="IPR036163">
    <property type="entry name" value="HMA_dom_sf"/>
</dbReference>
<dbReference type="AlphaFoldDB" id="A0A7Z7VXB2"/>
<dbReference type="Proteomes" id="UP000264146">
    <property type="component" value="Chromosome"/>
</dbReference>